<reference evidence="8" key="1">
    <citation type="journal article" date="2020" name="Fungal Divers.">
        <title>Resolving the Mortierellaceae phylogeny through synthesis of multi-gene phylogenetics and phylogenomics.</title>
        <authorList>
            <person name="Vandepol N."/>
            <person name="Liber J."/>
            <person name="Desiro A."/>
            <person name="Na H."/>
            <person name="Kennedy M."/>
            <person name="Barry K."/>
            <person name="Grigoriev I.V."/>
            <person name="Miller A.N."/>
            <person name="O'Donnell K."/>
            <person name="Stajich J.E."/>
            <person name="Bonito G."/>
        </authorList>
    </citation>
    <scope>NUCLEOTIDE SEQUENCE</scope>
    <source>
        <strain evidence="8">REB-010B</strain>
    </source>
</reference>
<feature type="compositionally biased region" description="Low complexity" evidence="5">
    <location>
        <begin position="132"/>
        <end position="147"/>
    </location>
</feature>
<dbReference type="GO" id="GO:0007034">
    <property type="term" value="P:vacuolar transport"/>
    <property type="evidence" value="ECO:0007669"/>
    <property type="project" value="TreeGrafter"/>
</dbReference>
<evidence type="ECO:0000256" key="2">
    <source>
        <dbReference type="ARBA" id="ARBA00022692"/>
    </source>
</evidence>
<feature type="transmembrane region" description="Helical" evidence="6">
    <location>
        <begin position="262"/>
        <end position="281"/>
    </location>
</feature>
<dbReference type="GO" id="GO:0016237">
    <property type="term" value="P:microautophagy"/>
    <property type="evidence" value="ECO:0007669"/>
    <property type="project" value="TreeGrafter"/>
</dbReference>
<dbReference type="Pfam" id="PF02656">
    <property type="entry name" value="DUF202"/>
    <property type="match status" value="1"/>
</dbReference>
<dbReference type="OrthoDB" id="2446210at2759"/>
<feature type="region of interest" description="Disordered" evidence="5">
    <location>
        <begin position="1"/>
        <end position="230"/>
    </location>
</feature>
<keyword evidence="4 6" id="KW-0472">Membrane</keyword>
<evidence type="ECO:0000256" key="1">
    <source>
        <dbReference type="ARBA" id="ARBA00004127"/>
    </source>
</evidence>
<sequence length="371" mass="41463">MTHPGYSDSRELDRFVGPSSSRSNSNRYIPPPSVHSLPLAPSPAATAAGLGQGIIPTPPPSAMRHFHGPLDTSVDLPDYRSRQSSPHYDHQQQQQQRLYNIDLTDERGPESRNTNASTLVNHQQQSSRRRSTSVSSSNSLKSLSAISPEDRYRNTKDTDLDQGSLKTRSNTSSHQKTTQQQTGGARRRFDLGAMTSRFAKSKDLSSSSSSSVSPPPQRSSPSSSADASRVRGRRFRVFKYYDPNDYELRQMGRKTQFSNERLYLHWIRFGVLQGSIAVMLLSYGIGIASYVGVATLMLAMSTLIYATTLYHKRHLYLSMKRKDVKYFARTVPTLLTIGLFIIYTANFVLTLSFGDDARSPPPWAQNDDSPF</sequence>
<feature type="compositionally biased region" description="Polar residues" evidence="5">
    <location>
        <begin position="111"/>
        <end position="125"/>
    </location>
</feature>
<dbReference type="PANTHER" id="PTHR46140:SF1">
    <property type="entry name" value="VACUOLAR TRANSPORTER CHAPERONE COMPLEX SUBUNIT 4-RELATED"/>
    <property type="match status" value="1"/>
</dbReference>
<evidence type="ECO:0000259" key="7">
    <source>
        <dbReference type="Pfam" id="PF02656"/>
    </source>
</evidence>
<gene>
    <name evidence="8" type="ORF">BGZ99_003315</name>
</gene>
<evidence type="ECO:0000256" key="5">
    <source>
        <dbReference type="SAM" id="MobiDB-lite"/>
    </source>
</evidence>
<dbReference type="PANTHER" id="PTHR46140">
    <property type="entry name" value="VACUOLAR TRANSPORTER CHAPERONE 1-RELATED"/>
    <property type="match status" value="1"/>
</dbReference>
<accession>A0A9P6RTS3</accession>
<name>A0A9P6RTS3_9FUNG</name>
<comment type="subcellular location">
    <subcellularLocation>
        <location evidence="1">Endomembrane system</location>
        <topology evidence="1">Multi-pass membrane protein</topology>
    </subcellularLocation>
</comment>
<dbReference type="GO" id="GO:0006797">
    <property type="term" value="P:polyphosphate metabolic process"/>
    <property type="evidence" value="ECO:0007669"/>
    <property type="project" value="TreeGrafter"/>
</dbReference>
<dbReference type="GO" id="GO:0042144">
    <property type="term" value="P:vacuole fusion, non-autophagic"/>
    <property type="evidence" value="ECO:0007669"/>
    <property type="project" value="TreeGrafter"/>
</dbReference>
<proteinExistence type="predicted"/>
<feature type="compositionally biased region" description="Low complexity" evidence="5">
    <location>
        <begin position="169"/>
        <end position="182"/>
    </location>
</feature>
<keyword evidence="9" id="KW-1185">Reference proteome</keyword>
<feature type="compositionally biased region" description="Basic and acidic residues" evidence="5">
    <location>
        <begin position="148"/>
        <end position="159"/>
    </location>
</feature>
<evidence type="ECO:0000256" key="3">
    <source>
        <dbReference type="ARBA" id="ARBA00022989"/>
    </source>
</evidence>
<dbReference type="Proteomes" id="UP000738325">
    <property type="component" value="Unassembled WGS sequence"/>
</dbReference>
<feature type="domain" description="DUF202" evidence="7">
    <location>
        <begin position="254"/>
        <end position="313"/>
    </location>
</feature>
<feature type="compositionally biased region" description="Polar residues" evidence="5">
    <location>
        <begin position="18"/>
        <end position="27"/>
    </location>
</feature>
<comment type="caution">
    <text evidence="8">The sequence shown here is derived from an EMBL/GenBank/DDBJ whole genome shotgun (WGS) entry which is preliminary data.</text>
</comment>
<dbReference type="AlphaFoldDB" id="A0A9P6RTS3"/>
<dbReference type="GO" id="GO:0033254">
    <property type="term" value="C:vacuolar transporter chaperone complex"/>
    <property type="evidence" value="ECO:0007669"/>
    <property type="project" value="TreeGrafter"/>
</dbReference>
<evidence type="ECO:0000256" key="6">
    <source>
        <dbReference type="SAM" id="Phobius"/>
    </source>
</evidence>
<feature type="transmembrane region" description="Helical" evidence="6">
    <location>
        <begin position="331"/>
        <end position="353"/>
    </location>
</feature>
<dbReference type="InterPro" id="IPR051572">
    <property type="entry name" value="VTC_Complex_Subunit"/>
</dbReference>
<evidence type="ECO:0000313" key="9">
    <source>
        <dbReference type="Proteomes" id="UP000738325"/>
    </source>
</evidence>
<keyword evidence="2 6" id="KW-0812">Transmembrane</keyword>
<evidence type="ECO:0000313" key="8">
    <source>
        <dbReference type="EMBL" id="KAG0329164.1"/>
    </source>
</evidence>
<protein>
    <recommendedName>
        <fullName evidence="7">DUF202 domain-containing protein</fullName>
    </recommendedName>
</protein>
<evidence type="ECO:0000256" key="4">
    <source>
        <dbReference type="ARBA" id="ARBA00023136"/>
    </source>
</evidence>
<keyword evidence="3 6" id="KW-1133">Transmembrane helix</keyword>
<dbReference type="GO" id="GO:0000329">
    <property type="term" value="C:fungal-type vacuole membrane"/>
    <property type="evidence" value="ECO:0007669"/>
    <property type="project" value="TreeGrafter"/>
</dbReference>
<organism evidence="8 9">
    <name type="scientific">Dissophora globulifera</name>
    <dbReference type="NCBI Taxonomy" id="979702"/>
    <lineage>
        <taxon>Eukaryota</taxon>
        <taxon>Fungi</taxon>
        <taxon>Fungi incertae sedis</taxon>
        <taxon>Mucoromycota</taxon>
        <taxon>Mortierellomycotina</taxon>
        <taxon>Mortierellomycetes</taxon>
        <taxon>Mortierellales</taxon>
        <taxon>Mortierellaceae</taxon>
        <taxon>Dissophora</taxon>
    </lineage>
</organism>
<dbReference type="InterPro" id="IPR003807">
    <property type="entry name" value="DUF202"/>
</dbReference>
<dbReference type="GO" id="GO:0012505">
    <property type="term" value="C:endomembrane system"/>
    <property type="evidence" value="ECO:0007669"/>
    <property type="project" value="UniProtKB-SubCell"/>
</dbReference>
<feature type="transmembrane region" description="Helical" evidence="6">
    <location>
        <begin position="287"/>
        <end position="310"/>
    </location>
</feature>
<feature type="compositionally biased region" description="Low complexity" evidence="5">
    <location>
        <begin position="34"/>
        <end position="49"/>
    </location>
</feature>
<dbReference type="EMBL" id="JAAAIP010000021">
    <property type="protein sequence ID" value="KAG0329164.1"/>
    <property type="molecule type" value="Genomic_DNA"/>
</dbReference>